<feature type="transmembrane region" description="Helical" evidence="2">
    <location>
        <begin position="31"/>
        <end position="50"/>
    </location>
</feature>
<dbReference type="KEGG" id="njp:NEJAP_0120"/>
<evidence type="ECO:0000313" key="5">
    <source>
        <dbReference type="Proteomes" id="UP000595332"/>
    </source>
</evidence>
<feature type="transmembrane region" description="Helical" evidence="2">
    <location>
        <begin position="70"/>
        <end position="87"/>
    </location>
</feature>
<name>A0A7R6SU39_9GAMM</name>
<accession>A0A7R6SU39</accession>
<dbReference type="InterPro" id="IPR050369">
    <property type="entry name" value="RBOH/FRE"/>
</dbReference>
<dbReference type="SFLD" id="SFLDS00052">
    <property type="entry name" value="Ferric_Reductase_Domain"/>
    <property type="match status" value="1"/>
</dbReference>
<dbReference type="Gene3D" id="2.40.30.10">
    <property type="entry name" value="Translation factors"/>
    <property type="match status" value="1"/>
</dbReference>
<dbReference type="PANTHER" id="PTHR11972">
    <property type="entry name" value="NADPH OXIDASE"/>
    <property type="match status" value="1"/>
</dbReference>
<keyword evidence="1" id="KW-0560">Oxidoreductase</keyword>
<evidence type="ECO:0000313" key="4">
    <source>
        <dbReference type="EMBL" id="BBB28079.1"/>
    </source>
</evidence>
<keyword evidence="5" id="KW-1185">Reference proteome</keyword>
<proteinExistence type="predicted"/>
<dbReference type="AlphaFoldDB" id="A0A7R6SU39"/>
<dbReference type="PANTHER" id="PTHR11972:SF153">
    <property type="entry name" value="SUPEROXIDE-GENERATING NADPH OXIDASE HEAVY CHAIN SUBUNIT A"/>
    <property type="match status" value="1"/>
</dbReference>
<dbReference type="InterPro" id="IPR017927">
    <property type="entry name" value="FAD-bd_FR_type"/>
</dbReference>
<dbReference type="PRINTS" id="PR00410">
    <property type="entry name" value="PHEHYDRXLASE"/>
</dbReference>
<keyword evidence="2" id="KW-1133">Transmembrane helix</keyword>
<dbReference type="Pfam" id="PF08030">
    <property type="entry name" value="NAD_binding_6"/>
    <property type="match status" value="1"/>
</dbReference>
<evidence type="ECO:0000256" key="1">
    <source>
        <dbReference type="ARBA" id="ARBA00023002"/>
    </source>
</evidence>
<evidence type="ECO:0000256" key="2">
    <source>
        <dbReference type="SAM" id="Phobius"/>
    </source>
</evidence>
<dbReference type="Gene3D" id="3.40.50.80">
    <property type="entry name" value="Nucleotide-binding domain of ferredoxin-NADP reductase (FNR) module"/>
    <property type="match status" value="1"/>
</dbReference>
<dbReference type="SUPFAM" id="SSF52343">
    <property type="entry name" value="Ferredoxin reductase-like, C-terminal NADP-linked domain"/>
    <property type="match status" value="1"/>
</dbReference>
<gene>
    <name evidence="4" type="ORF">NEJAP_0120</name>
</gene>
<dbReference type="Proteomes" id="UP000595332">
    <property type="component" value="Chromosome"/>
</dbReference>
<dbReference type="GO" id="GO:0016491">
    <property type="term" value="F:oxidoreductase activity"/>
    <property type="evidence" value="ECO:0007669"/>
    <property type="project" value="UniProtKB-KW"/>
</dbReference>
<keyword evidence="2" id="KW-0812">Transmembrane</keyword>
<reference evidence="4 5" key="1">
    <citation type="journal article" date="2008" name="Int. J. Syst. Evol. Microbiol.">
        <title>Neptunomonas japonica sp. nov., an Osedax japonicus symbiont-like bacterium isolated from sediment adjacent to sperm whale carcasses off Kagoshima, Japan.</title>
        <authorList>
            <person name="Miyazaki M."/>
            <person name="Nogi Y."/>
            <person name="Fujiwara Y."/>
            <person name="Kawato M."/>
            <person name="Kubokawa K."/>
            <person name="Horikoshi K."/>
        </authorList>
    </citation>
    <scope>NUCLEOTIDE SEQUENCE [LARGE SCALE GENOMIC DNA]</scope>
    <source>
        <strain evidence="4 5">JAMM 1380</strain>
    </source>
</reference>
<feature type="domain" description="FAD-binding FR-type" evidence="3">
    <location>
        <begin position="309"/>
        <end position="412"/>
    </location>
</feature>
<dbReference type="EMBL" id="AP014546">
    <property type="protein sequence ID" value="BBB28079.1"/>
    <property type="molecule type" value="Genomic_DNA"/>
</dbReference>
<dbReference type="InterPro" id="IPR013121">
    <property type="entry name" value="Fe_red_NAD-bd_6"/>
</dbReference>
<keyword evidence="2" id="KW-0472">Membrane</keyword>
<dbReference type="CDD" id="cd06186">
    <property type="entry name" value="NOX_Duox_like_FAD_NADP"/>
    <property type="match status" value="1"/>
</dbReference>
<organism evidence="4 5">
    <name type="scientific">Neptunomonas japonica JAMM 1380</name>
    <dbReference type="NCBI Taxonomy" id="1441457"/>
    <lineage>
        <taxon>Bacteria</taxon>
        <taxon>Pseudomonadati</taxon>
        <taxon>Pseudomonadota</taxon>
        <taxon>Gammaproteobacteria</taxon>
        <taxon>Oceanospirillales</taxon>
        <taxon>Oceanospirillaceae</taxon>
        <taxon>Neptunomonas</taxon>
    </lineage>
</organism>
<dbReference type="InterPro" id="IPR013112">
    <property type="entry name" value="FAD-bd_8"/>
</dbReference>
<evidence type="ECO:0000259" key="3">
    <source>
        <dbReference type="PROSITE" id="PS51384"/>
    </source>
</evidence>
<sequence length="557" mass="63909">MKSLSSTLPDSPSKYRGPVTGLMWFKRYSTLLKVLPWLSLFFAVGSYQFWLGFDYNSNDTTNIYLRLARGSAYLLLLILAVMWLPVMRKSITVLRCSRWGRCLPLDQAKVCHRWLGHLLIVAALLHGSQYLLYYDTLEIPFKEALLAEEADLVRSMRTNMYEFVSEDESIDVMQEWIAAGAQQNEFESKIKPILKEDCTKCHNRTSTMTYAIPNMPLSHYEDVLAFVDKGISSRQFRINMSGLSMLFILLIVWLSSLQWVRIHLYHRFQQLHRLGYALALLALLHITTLQWIVFPLLVLVIELYCSRVRQRYTNCVAHALRVNEQVVCLTIERPKALALLPGHYVQLRIPALSAHEWHSFSLTGIRNDQRRLVLKISCVGDWTKRLQQMVTNAESTKLGVDVRGPYASPAAHAPASNHWLLIAGGIGITPFLSLLRECKRDPNRRGMLHLVWVIREPELLQWLRPLIERLLAIAAVDCHWHIYLTADTGDLSLLRKSFSRGASLQVQHGRPNWQQLTSDIGRSGYQPHCFICGPKGLSKEAGDACRRMGWPVRKESF</sequence>
<feature type="transmembrane region" description="Helical" evidence="2">
    <location>
        <begin position="243"/>
        <end position="262"/>
    </location>
</feature>
<feature type="transmembrane region" description="Helical" evidence="2">
    <location>
        <begin position="274"/>
        <end position="301"/>
    </location>
</feature>
<dbReference type="InterPro" id="IPR039261">
    <property type="entry name" value="FNR_nucleotide-bd"/>
</dbReference>
<dbReference type="SUPFAM" id="SSF63380">
    <property type="entry name" value="Riboflavin synthase domain-like"/>
    <property type="match status" value="1"/>
</dbReference>
<dbReference type="GO" id="GO:0005886">
    <property type="term" value="C:plasma membrane"/>
    <property type="evidence" value="ECO:0007669"/>
    <property type="project" value="TreeGrafter"/>
</dbReference>
<dbReference type="InterPro" id="IPR017938">
    <property type="entry name" value="Riboflavin_synthase-like_b-brl"/>
</dbReference>
<dbReference type="Pfam" id="PF08022">
    <property type="entry name" value="FAD_binding_8"/>
    <property type="match status" value="1"/>
</dbReference>
<dbReference type="PROSITE" id="PS51384">
    <property type="entry name" value="FAD_FR"/>
    <property type="match status" value="1"/>
</dbReference>
<protein>
    <recommendedName>
        <fullName evidence="3">FAD-binding FR-type domain-containing protein</fullName>
    </recommendedName>
</protein>